<reference evidence="1 2" key="1">
    <citation type="submission" date="2016-06" db="EMBL/GenBank/DDBJ databases">
        <title>The Draft Genome Sequence and Annotation of the Desert Woodrat Neotoma lepida.</title>
        <authorList>
            <person name="Campbell M."/>
            <person name="Oakeson K.F."/>
            <person name="Yandell M."/>
            <person name="Halpert J.R."/>
            <person name="Dearing D."/>
        </authorList>
    </citation>
    <scope>NUCLEOTIDE SEQUENCE [LARGE SCALE GENOMIC DNA]</scope>
    <source>
        <strain evidence="1">417</strain>
        <tissue evidence="1">Liver</tissue>
    </source>
</reference>
<accession>A0A1A6H6E4</accession>
<evidence type="ECO:0000313" key="2">
    <source>
        <dbReference type="Proteomes" id="UP000092124"/>
    </source>
</evidence>
<dbReference type="Proteomes" id="UP000092124">
    <property type="component" value="Unassembled WGS sequence"/>
</dbReference>
<gene>
    <name evidence="1" type="ORF">A6R68_15581</name>
</gene>
<comment type="caution">
    <text evidence="1">The sequence shown here is derived from an EMBL/GenBank/DDBJ whole genome shotgun (WGS) entry which is preliminary data.</text>
</comment>
<dbReference type="AlphaFoldDB" id="A0A1A6H6E4"/>
<dbReference type="EMBL" id="LZPO01044588">
    <property type="protein sequence ID" value="OBS73881.1"/>
    <property type="molecule type" value="Genomic_DNA"/>
</dbReference>
<sequence length="92" mass="10946">MKKVILHNLLLAGVPGLGRKLYKPHNQAEEMPSKDTERIQNFSSMLHHEKWMCLAQKSFERKAWPRRKRNLQKELFKPLRNIQKPASQQDEI</sequence>
<organism evidence="1 2">
    <name type="scientific">Neotoma lepida</name>
    <name type="common">Desert woodrat</name>
    <dbReference type="NCBI Taxonomy" id="56216"/>
    <lineage>
        <taxon>Eukaryota</taxon>
        <taxon>Metazoa</taxon>
        <taxon>Chordata</taxon>
        <taxon>Craniata</taxon>
        <taxon>Vertebrata</taxon>
        <taxon>Euteleostomi</taxon>
        <taxon>Mammalia</taxon>
        <taxon>Eutheria</taxon>
        <taxon>Euarchontoglires</taxon>
        <taxon>Glires</taxon>
        <taxon>Rodentia</taxon>
        <taxon>Myomorpha</taxon>
        <taxon>Muroidea</taxon>
        <taxon>Cricetidae</taxon>
        <taxon>Neotominae</taxon>
        <taxon>Neotoma</taxon>
    </lineage>
</organism>
<name>A0A1A6H6E4_NEOLE</name>
<keyword evidence="2" id="KW-1185">Reference proteome</keyword>
<protein>
    <submittedName>
        <fullName evidence="1">Uncharacterized protein</fullName>
    </submittedName>
</protein>
<proteinExistence type="predicted"/>
<evidence type="ECO:0000313" key="1">
    <source>
        <dbReference type="EMBL" id="OBS73881.1"/>
    </source>
</evidence>